<dbReference type="PANTHER" id="PTHR30004:SF6">
    <property type="entry name" value="D-THREONATE 4-PHOSPHATE DEHYDROGENASE"/>
    <property type="match status" value="1"/>
</dbReference>
<dbReference type="EMBL" id="SGKC01000016">
    <property type="protein sequence ID" value="NEZ92266.1"/>
    <property type="molecule type" value="Genomic_DNA"/>
</dbReference>
<sequence>MINNKPIIGIPIGDPAGVGPEIVVKSLTQAEIYEKCNPILIGDAKVIKQAMGFCNVNLNINSIKKVDEGKFTLGTIDLIDLNNIDIDELKIGKVQGIAGKAAFEYIKKSVEMAKEGELDAIATTPINKESLREGNVNYIGHTEILADLTDTEDPLTMFEVRGMRVFFLTRHVSLRKACDLVTKERVLDYIIRCSEALEKLGVKDGKMAVAGLNPHSGEHGLFGDEEMKAVVPAIEEAQKMGYKVEGPIGADSVFHLALKGRYNSVLSLYHDQGHIATKTLDFERTIAVTNGMPILRTSVDHGTAFDIAGTGQASSVSMVEAIILAAKYSPKFKK</sequence>
<comment type="similarity">
    <text evidence="3">Belongs to the PdxA family. PdxA2 subfamily.</text>
</comment>
<dbReference type="Gene3D" id="3.40.718.10">
    <property type="entry name" value="Isopropylmalate Dehydrogenase"/>
    <property type="match status" value="1"/>
</dbReference>
<evidence type="ECO:0000256" key="1">
    <source>
        <dbReference type="ARBA" id="ARBA00001968"/>
    </source>
</evidence>
<evidence type="ECO:0000256" key="3">
    <source>
        <dbReference type="ARBA" id="ARBA00009464"/>
    </source>
</evidence>
<proteinExistence type="inferred from homology"/>
<keyword evidence="9" id="KW-0520">NAD</keyword>
<comment type="function">
    <text evidence="2">Catalyzes the NAD-dependent oxidation and subsequent decarboxylation of D-threonate 4-phosphate to produce dihydroxyacetone phosphate (DHAP).</text>
</comment>
<dbReference type="GO" id="GO:0051287">
    <property type="term" value="F:NAD binding"/>
    <property type="evidence" value="ECO:0007669"/>
    <property type="project" value="InterPro"/>
</dbReference>
<name>A0A846I5M0_CLOBO</name>
<comment type="catalytic activity">
    <reaction evidence="11">
        <text>4-O-phospho-D-threonate + NAD(+) = dihydroxyacetone phosphate + CO2 + NADH</text>
        <dbReference type="Rhea" id="RHEA:52396"/>
        <dbReference type="ChEBI" id="CHEBI:16526"/>
        <dbReference type="ChEBI" id="CHEBI:57540"/>
        <dbReference type="ChEBI" id="CHEBI:57642"/>
        <dbReference type="ChEBI" id="CHEBI:57945"/>
        <dbReference type="ChEBI" id="CHEBI:136590"/>
        <dbReference type="EC" id="1.1.1.408"/>
    </reaction>
</comment>
<dbReference type="Pfam" id="PF04166">
    <property type="entry name" value="PdxA"/>
    <property type="match status" value="1"/>
</dbReference>
<evidence type="ECO:0000313" key="12">
    <source>
        <dbReference type="EMBL" id="NEZ92266.1"/>
    </source>
</evidence>
<dbReference type="RefSeq" id="WP_012721219.1">
    <property type="nucleotide sequence ID" value="NZ_CP013857.1"/>
</dbReference>
<protein>
    <recommendedName>
        <fullName evidence="6">Putative D-threonate 4-phosphate dehydrogenase</fullName>
        <ecNumber evidence="5">1.1.1.408</ecNumber>
    </recommendedName>
</protein>
<evidence type="ECO:0000256" key="7">
    <source>
        <dbReference type="ARBA" id="ARBA00022723"/>
    </source>
</evidence>
<dbReference type="SMR" id="A0A846I5M0"/>
<dbReference type="EC" id="1.1.1.408" evidence="5"/>
<dbReference type="InterPro" id="IPR005255">
    <property type="entry name" value="PdxA_fam"/>
</dbReference>
<accession>A0A846I5M0</accession>
<keyword evidence="7" id="KW-0479">Metal-binding</keyword>
<keyword evidence="8" id="KW-0560">Oxidoreductase</keyword>
<evidence type="ECO:0000256" key="6">
    <source>
        <dbReference type="ARBA" id="ARBA00016951"/>
    </source>
</evidence>
<gene>
    <name evidence="12" type="primary">pdxA</name>
    <name evidence="12" type="ORF">EXM69_10010</name>
</gene>
<dbReference type="GO" id="GO:0016491">
    <property type="term" value="F:oxidoreductase activity"/>
    <property type="evidence" value="ECO:0007669"/>
    <property type="project" value="UniProtKB-KW"/>
</dbReference>
<evidence type="ECO:0000313" key="13">
    <source>
        <dbReference type="Proteomes" id="UP000473887"/>
    </source>
</evidence>
<dbReference type="Proteomes" id="UP000473887">
    <property type="component" value="Unassembled WGS sequence"/>
</dbReference>
<evidence type="ECO:0000256" key="11">
    <source>
        <dbReference type="ARBA" id="ARBA00049355"/>
    </source>
</evidence>
<dbReference type="AlphaFoldDB" id="A0A846I5M0"/>
<keyword evidence="10" id="KW-0119">Carbohydrate metabolism</keyword>
<dbReference type="NCBIfam" id="TIGR00557">
    <property type="entry name" value="pdxA"/>
    <property type="match status" value="1"/>
</dbReference>
<comment type="cofactor">
    <cofactor evidence="1">
        <name>a divalent metal cation</name>
        <dbReference type="ChEBI" id="CHEBI:60240"/>
    </cofactor>
</comment>
<dbReference type="PANTHER" id="PTHR30004">
    <property type="entry name" value="4-HYDROXYTHREONINE-4-PHOSPHATE DEHYDROGENASE"/>
    <property type="match status" value="1"/>
</dbReference>
<evidence type="ECO:0000256" key="8">
    <source>
        <dbReference type="ARBA" id="ARBA00023002"/>
    </source>
</evidence>
<comment type="caution">
    <text evidence="12">The sequence shown here is derived from an EMBL/GenBank/DDBJ whole genome shotgun (WGS) entry which is preliminary data.</text>
</comment>
<evidence type="ECO:0000256" key="10">
    <source>
        <dbReference type="ARBA" id="ARBA00023277"/>
    </source>
</evidence>
<dbReference type="NCBIfam" id="NF002992">
    <property type="entry name" value="PRK03743.1"/>
    <property type="match status" value="1"/>
</dbReference>
<dbReference type="GO" id="GO:0046872">
    <property type="term" value="F:metal ion binding"/>
    <property type="evidence" value="ECO:0007669"/>
    <property type="project" value="UniProtKB-KW"/>
</dbReference>
<reference evidence="12 13" key="1">
    <citation type="submission" date="2019-02" db="EMBL/GenBank/DDBJ databases">
        <title>Genome sequencing of Clostridium botulinum clinical isolates.</title>
        <authorList>
            <person name="Brunt J."/>
            <person name="Van Vliet A.H.M."/>
            <person name="Stringer S.C."/>
            <person name="Grant K.A."/>
            <person name="Carter A.C."/>
            <person name="Peck M.W."/>
        </authorList>
    </citation>
    <scope>NUCLEOTIDE SEQUENCE [LARGE SCALE GENOMIC DNA]</scope>
    <source>
        <strain evidence="12 13">H142660711</strain>
    </source>
</reference>
<evidence type="ECO:0000256" key="5">
    <source>
        <dbReference type="ARBA" id="ARBA00012116"/>
    </source>
</evidence>
<evidence type="ECO:0000256" key="4">
    <source>
        <dbReference type="ARBA" id="ARBA00011738"/>
    </source>
</evidence>
<evidence type="ECO:0000256" key="9">
    <source>
        <dbReference type="ARBA" id="ARBA00023027"/>
    </source>
</evidence>
<evidence type="ECO:0000256" key="2">
    <source>
        <dbReference type="ARBA" id="ARBA00003324"/>
    </source>
</evidence>
<comment type="subunit">
    <text evidence="4">Homodimer.</text>
</comment>
<organism evidence="12 13">
    <name type="scientific">Clostridium botulinum</name>
    <dbReference type="NCBI Taxonomy" id="1491"/>
    <lineage>
        <taxon>Bacteria</taxon>
        <taxon>Bacillati</taxon>
        <taxon>Bacillota</taxon>
        <taxon>Clostridia</taxon>
        <taxon>Eubacteriales</taxon>
        <taxon>Clostridiaceae</taxon>
        <taxon>Clostridium</taxon>
    </lineage>
</organism>
<dbReference type="SUPFAM" id="SSF53659">
    <property type="entry name" value="Isocitrate/Isopropylmalate dehydrogenase-like"/>
    <property type="match status" value="1"/>
</dbReference>